<feature type="compositionally biased region" description="Polar residues" evidence="2">
    <location>
        <begin position="392"/>
        <end position="401"/>
    </location>
</feature>
<dbReference type="InterPro" id="IPR049818">
    <property type="entry name" value="Expansin_EXLX1-like"/>
</dbReference>
<dbReference type="OrthoDB" id="406505at2759"/>
<feature type="compositionally biased region" description="Low complexity" evidence="2">
    <location>
        <begin position="267"/>
        <end position="294"/>
    </location>
</feature>
<feature type="compositionally biased region" description="Polar residues" evidence="2">
    <location>
        <begin position="539"/>
        <end position="548"/>
    </location>
</feature>
<dbReference type="PANTHER" id="PTHR31836">
    <property type="match status" value="1"/>
</dbReference>
<dbReference type="EMBL" id="MCOG01000188">
    <property type="protein sequence ID" value="ORY28067.1"/>
    <property type="molecule type" value="Genomic_DNA"/>
</dbReference>
<dbReference type="Gene3D" id="2.40.40.10">
    <property type="entry name" value="RlpA-like domain"/>
    <property type="match status" value="1"/>
</dbReference>
<keyword evidence="1 3" id="KW-0732">Signal</keyword>
<dbReference type="NCBIfam" id="NF041144">
    <property type="entry name" value="expansin_EXLX1"/>
    <property type="match status" value="1"/>
</dbReference>
<dbReference type="AlphaFoldDB" id="A0A1Y2B0Q1"/>
<evidence type="ECO:0000313" key="5">
    <source>
        <dbReference type="Proteomes" id="UP000193920"/>
    </source>
</evidence>
<sequence>MKFINTLFVNSLLLCFANCGVIKRSTGNISDFSSYSGISELIQANKATFQGIFKDGPIYSGEGTAYGNATNGGNCLFPKEEYYKDMMYAALNHDQYINDLGCGACALVVSTSNPYKPIRIRVIDQCPECKHGDLDFSDKAYKALTNQSPGRVKITWALIPCDIPVQEYPALVSPGSDIKFQFKTGSSATWTEIQVFNTRYPVAKFEAKVNGNFIELKRRDYNYWSNGAGLGAGPFDFRVTLADGSVIDATGVEFAVQGSDEDNIFASGKQTVSGGTKSSGGNNQSNNNNNNNNNIPQAPTNNPSTQEISPSNAKTIPVIKTKTIPPNLGDNGNNNNIPVKTIPPKTIPTKTIPVNIGNNNNNNGKTIPQNSKVPSAKTIPPEALTTKAVPGSSGNTPSKTIPSVAKTTKALPKSKTIPPKALTTKAIPSSSNNTPSKTIPPVSTPSATSKPNTNTNNNSNKNNPWGNTWGKNNDPWKWNPWGYWGYGNKSKNGGFPNPWGMWGFGNWNWKKGWNKSKSSTNAPTNTPTSDAVASDKSKNNNWWIKNQW</sequence>
<name>A0A1Y2B0Q1_9FUNG</name>
<dbReference type="CDD" id="cd22272">
    <property type="entry name" value="DPBB_EXLX1-like"/>
    <property type="match status" value="1"/>
</dbReference>
<evidence type="ECO:0000256" key="1">
    <source>
        <dbReference type="ARBA" id="ARBA00022729"/>
    </source>
</evidence>
<dbReference type="SUPFAM" id="SSF49590">
    <property type="entry name" value="PHL pollen allergen"/>
    <property type="match status" value="1"/>
</dbReference>
<feature type="compositionally biased region" description="Low complexity" evidence="2">
    <location>
        <begin position="327"/>
        <end position="364"/>
    </location>
</feature>
<proteinExistence type="predicted"/>
<dbReference type="InterPro" id="IPR036908">
    <property type="entry name" value="RlpA-like_sf"/>
</dbReference>
<dbReference type="InterPro" id="IPR051477">
    <property type="entry name" value="Expansin_CellWall"/>
</dbReference>
<feature type="signal peptide" evidence="3">
    <location>
        <begin position="1"/>
        <end position="19"/>
    </location>
</feature>
<feature type="chain" id="PRO_5010993731" description="Expansin-like EG45 domain-containing protein" evidence="3">
    <location>
        <begin position="20"/>
        <end position="548"/>
    </location>
</feature>
<dbReference type="Proteomes" id="UP000193920">
    <property type="component" value="Unassembled WGS sequence"/>
</dbReference>
<evidence type="ECO:0000256" key="3">
    <source>
        <dbReference type="SAM" id="SignalP"/>
    </source>
</evidence>
<comment type="caution">
    <text evidence="4">The sequence shown here is derived from an EMBL/GenBank/DDBJ whole genome shotgun (WGS) entry which is preliminary data.</text>
</comment>
<feature type="region of interest" description="Disordered" evidence="2">
    <location>
        <begin position="265"/>
        <end position="473"/>
    </location>
</feature>
<feature type="compositionally biased region" description="Low complexity" evidence="2">
    <location>
        <begin position="513"/>
        <end position="529"/>
    </location>
</feature>
<gene>
    <name evidence="4" type="ORF">LY90DRAFT_674183</name>
</gene>
<evidence type="ECO:0000256" key="2">
    <source>
        <dbReference type="SAM" id="MobiDB-lite"/>
    </source>
</evidence>
<dbReference type="Gene3D" id="2.60.40.760">
    <property type="entry name" value="Expansin, cellulose-binding-like domain"/>
    <property type="match status" value="1"/>
</dbReference>
<dbReference type="STRING" id="1754190.A0A1Y2B0Q1"/>
<evidence type="ECO:0000313" key="4">
    <source>
        <dbReference type="EMBL" id="ORY28067.1"/>
    </source>
</evidence>
<accession>A0A1Y2B0Q1</accession>
<dbReference type="InterPro" id="IPR036749">
    <property type="entry name" value="Expansin_CBD_sf"/>
</dbReference>
<evidence type="ECO:0008006" key="6">
    <source>
        <dbReference type="Google" id="ProtNLM"/>
    </source>
</evidence>
<feature type="compositionally biased region" description="Polar residues" evidence="2">
    <location>
        <begin position="426"/>
        <end position="437"/>
    </location>
</feature>
<reference evidence="4 5" key="1">
    <citation type="submission" date="2016-08" db="EMBL/GenBank/DDBJ databases">
        <title>A Parts List for Fungal Cellulosomes Revealed by Comparative Genomics.</title>
        <authorList>
            <consortium name="DOE Joint Genome Institute"/>
            <person name="Haitjema C.H."/>
            <person name="Gilmore S.P."/>
            <person name="Henske J.K."/>
            <person name="Solomon K.V."/>
            <person name="De Groot R."/>
            <person name="Kuo A."/>
            <person name="Mondo S.J."/>
            <person name="Salamov A.A."/>
            <person name="Labutti K."/>
            <person name="Zhao Z."/>
            <person name="Chiniquy J."/>
            <person name="Barry K."/>
            <person name="Brewer H.M."/>
            <person name="Purvine S.O."/>
            <person name="Wright A.T."/>
            <person name="Boxma B."/>
            <person name="Van Alen T."/>
            <person name="Hackstein J.H."/>
            <person name="Baker S.E."/>
            <person name="Grigoriev I.V."/>
            <person name="O'Malley M.A."/>
        </authorList>
    </citation>
    <scope>NUCLEOTIDE SEQUENCE [LARGE SCALE GENOMIC DNA]</scope>
    <source>
        <strain evidence="4 5">G1</strain>
    </source>
</reference>
<keyword evidence="5" id="KW-1185">Reference proteome</keyword>
<feature type="compositionally biased region" description="Low complexity" evidence="2">
    <location>
        <begin position="444"/>
        <end position="464"/>
    </location>
</feature>
<dbReference type="PANTHER" id="PTHR31836:SF21">
    <property type="entry name" value="EXPANSIN-LIKE PROTEIN 7"/>
    <property type="match status" value="1"/>
</dbReference>
<feature type="compositionally biased region" description="Polar residues" evidence="2">
    <location>
        <begin position="295"/>
        <end position="314"/>
    </location>
</feature>
<dbReference type="SUPFAM" id="SSF50685">
    <property type="entry name" value="Barwin-like endoglucanases"/>
    <property type="match status" value="1"/>
</dbReference>
<protein>
    <recommendedName>
        <fullName evidence="6">Expansin-like EG45 domain-containing protein</fullName>
    </recommendedName>
</protein>
<organism evidence="4 5">
    <name type="scientific">Neocallimastix californiae</name>
    <dbReference type="NCBI Taxonomy" id="1754190"/>
    <lineage>
        <taxon>Eukaryota</taxon>
        <taxon>Fungi</taxon>
        <taxon>Fungi incertae sedis</taxon>
        <taxon>Chytridiomycota</taxon>
        <taxon>Chytridiomycota incertae sedis</taxon>
        <taxon>Neocallimastigomycetes</taxon>
        <taxon>Neocallimastigales</taxon>
        <taxon>Neocallimastigaceae</taxon>
        <taxon>Neocallimastix</taxon>
    </lineage>
</organism>
<feature type="region of interest" description="Disordered" evidence="2">
    <location>
        <begin position="513"/>
        <end position="548"/>
    </location>
</feature>